<name>A0ACC2YHV8_9PEZI</name>
<gene>
    <name evidence="1" type="ORF">H2199_008809</name>
</gene>
<protein>
    <submittedName>
        <fullName evidence="1">Uncharacterized protein</fullName>
    </submittedName>
</protein>
<dbReference type="Proteomes" id="UP001172680">
    <property type="component" value="Unassembled WGS sequence"/>
</dbReference>
<comment type="caution">
    <text evidence="1">The sequence shown here is derived from an EMBL/GenBank/DDBJ whole genome shotgun (WGS) entry which is preliminary data.</text>
</comment>
<reference evidence="1" key="1">
    <citation type="submission" date="2022-10" db="EMBL/GenBank/DDBJ databases">
        <title>Culturing micro-colonial fungi from biological soil crusts in the Mojave desert and describing Neophaeococcomyces mojavensis, and introducing the new genera and species Taxawa tesnikishii.</title>
        <authorList>
            <person name="Kurbessoian T."/>
            <person name="Stajich J.E."/>
        </authorList>
    </citation>
    <scope>NUCLEOTIDE SEQUENCE</scope>
    <source>
        <strain evidence="1">JES_115</strain>
    </source>
</reference>
<proteinExistence type="predicted"/>
<evidence type="ECO:0000313" key="2">
    <source>
        <dbReference type="Proteomes" id="UP001172680"/>
    </source>
</evidence>
<keyword evidence="2" id="KW-1185">Reference proteome</keyword>
<sequence length="527" mass="58243">MESELENMVDFLPGHQDNGNNKRSTDGTSSPDPQRKRQRFGFQKITSHVTPLTGNDSIILLADDERRNAIGENRTASMFQSQSDVAICPEDRIGWDERHETDQIEGLNSAPRASVANADGNEPVARKDATTEEHGHAVYADTTRSTEEVAMADDRSASVSNTSFNQSDPTRQTSGEDEQNLDLACSSVEDDHHTNPSFTEMAGFGSGYHGSPESVIVDEPTTLPISNEYSATYIGLSGEDFRQADIGEMDHEHVTDAADAARNGPKPSHSPAADTDPTQRGTAEEFSAELPPATSPPSTGDDSRTGSAVADARHDLRSVTRHTPEDDNESGSEIGVGEIERATEYFTVKDNTSPFYTVELRASYSTPRHSPKPWGSLEDLVSIKWNGITYKIGDIIHVRQDDERDPVEIAEVAEIKDLGDTRSVLRVFWFCSRDMVKRTLQRKDLRAWPRDRMNIKSTHMDVVMWDCATGKLSKADLRTICEGKVLDMSAKAPRVRRKDLASVSWAKARVASNRSDRLLGPSYQSDR</sequence>
<dbReference type="EMBL" id="JAPDRP010000029">
    <property type="protein sequence ID" value="KAJ9634945.1"/>
    <property type="molecule type" value="Genomic_DNA"/>
</dbReference>
<accession>A0ACC2YHV8</accession>
<evidence type="ECO:0000313" key="1">
    <source>
        <dbReference type="EMBL" id="KAJ9634945.1"/>
    </source>
</evidence>
<organism evidence="1 2">
    <name type="scientific">Coniosporium tulheliwenetii</name>
    <dbReference type="NCBI Taxonomy" id="3383036"/>
    <lineage>
        <taxon>Eukaryota</taxon>
        <taxon>Fungi</taxon>
        <taxon>Dikarya</taxon>
        <taxon>Ascomycota</taxon>
        <taxon>Pezizomycotina</taxon>
        <taxon>Dothideomycetes</taxon>
        <taxon>Dothideomycetes incertae sedis</taxon>
        <taxon>Coniosporium</taxon>
    </lineage>
</organism>